<evidence type="ECO:0000259" key="4">
    <source>
        <dbReference type="PROSITE" id="PS51459"/>
    </source>
</evidence>
<protein>
    <submittedName>
        <fullName evidence="5">Fic protein</fullName>
    </submittedName>
</protein>
<organism evidence="5 6">
    <name type="scientific">Rothia kristinae</name>
    <dbReference type="NCBI Taxonomy" id="37923"/>
    <lineage>
        <taxon>Bacteria</taxon>
        <taxon>Bacillati</taxon>
        <taxon>Actinomycetota</taxon>
        <taxon>Actinomycetes</taxon>
        <taxon>Micrococcales</taxon>
        <taxon>Micrococcaceae</taxon>
        <taxon>Rothia</taxon>
    </lineage>
</organism>
<evidence type="ECO:0000256" key="3">
    <source>
        <dbReference type="SAM" id="MobiDB-lite"/>
    </source>
</evidence>
<dbReference type="PANTHER" id="PTHR13504">
    <property type="entry name" value="FIDO DOMAIN-CONTAINING PROTEIN DDB_G0283145"/>
    <property type="match status" value="1"/>
</dbReference>
<dbReference type="PANTHER" id="PTHR13504:SF38">
    <property type="entry name" value="FIDO DOMAIN-CONTAINING PROTEIN"/>
    <property type="match status" value="1"/>
</dbReference>
<dbReference type="Proteomes" id="UP000179540">
    <property type="component" value="Unassembled WGS sequence"/>
</dbReference>
<evidence type="ECO:0000256" key="1">
    <source>
        <dbReference type="PIRSR" id="PIRSR640198-1"/>
    </source>
</evidence>
<comment type="caution">
    <text evidence="5">The sequence shown here is derived from an EMBL/GenBank/DDBJ whole genome shotgun (WGS) entry which is preliminary data.</text>
</comment>
<dbReference type="InterPro" id="IPR003812">
    <property type="entry name" value="Fido"/>
</dbReference>
<feature type="region of interest" description="Disordered" evidence="3">
    <location>
        <begin position="26"/>
        <end position="47"/>
    </location>
</feature>
<dbReference type="SUPFAM" id="SSF140931">
    <property type="entry name" value="Fic-like"/>
    <property type="match status" value="1"/>
</dbReference>
<dbReference type="PROSITE" id="PS51459">
    <property type="entry name" value="FIDO"/>
    <property type="match status" value="1"/>
</dbReference>
<evidence type="ECO:0000313" key="6">
    <source>
        <dbReference type="Proteomes" id="UP000179540"/>
    </source>
</evidence>
<accession>A0A1S2N284</accession>
<feature type="binding site" evidence="2">
    <location>
        <begin position="227"/>
        <end position="234"/>
    </location>
    <ligand>
        <name>ATP</name>
        <dbReference type="ChEBI" id="CHEBI:30616"/>
    </ligand>
</feature>
<dbReference type="EMBL" id="MODZ01000002">
    <property type="protein sequence ID" value="OIJ36833.1"/>
    <property type="molecule type" value="Genomic_DNA"/>
</dbReference>
<feature type="active site" evidence="1">
    <location>
        <position position="223"/>
    </location>
</feature>
<evidence type="ECO:0000313" key="5">
    <source>
        <dbReference type="EMBL" id="OIJ36833.1"/>
    </source>
</evidence>
<keyword evidence="2" id="KW-0547">Nucleotide-binding</keyword>
<name>A0A1S2N284_9MICC</name>
<proteinExistence type="predicted"/>
<dbReference type="Pfam" id="PF02661">
    <property type="entry name" value="Fic"/>
    <property type="match status" value="1"/>
</dbReference>
<dbReference type="InterPro" id="IPR036597">
    <property type="entry name" value="Fido-like_dom_sf"/>
</dbReference>
<keyword evidence="2" id="KW-0067">ATP-binding</keyword>
<dbReference type="GO" id="GO:0005524">
    <property type="term" value="F:ATP binding"/>
    <property type="evidence" value="ECO:0007669"/>
    <property type="project" value="UniProtKB-KW"/>
</dbReference>
<evidence type="ECO:0000256" key="2">
    <source>
        <dbReference type="PIRSR" id="PIRSR640198-2"/>
    </source>
</evidence>
<dbReference type="InterPro" id="IPR040198">
    <property type="entry name" value="Fido_containing"/>
</dbReference>
<feature type="domain" description="Fido" evidence="4">
    <location>
        <begin position="142"/>
        <end position="286"/>
    </location>
</feature>
<sequence length="395" mass="43346">MPPDDAPLTWPAVTYRHAPWVHRDPMASRRSRRRNTGSFRRPEIPRIAEATPRMSSDAAERVSAVTHRLTRFDQEAGAMSSFPFAAVLLRGESASSSQIENLTVRARRLSLATLGVPSGPNAELVARNVRAMQTAIAASERLDVAAILRMHEELTAGVLPDAGQLRREWVWIGGDSPVTAAHVGAPWKEIPELLEDLVAFMARRDLDPLVQAAIAHAQFETIHPFTDGNGRTGRAVVSALLRARGVTENLTVPLSSGLLHDLDDYLAALAAYRTGDIDPIIRAFSEAGESAMSNAYLLRDDLESFRQRALASRPRITPALRAVVDLCCAEPAFTGGMVERHAGVSRATAYRTVEGLERVGLLRLEREKIRGQRVWTVPLVAQALDDFARRAGRRP</sequence>
<dbReference type="AlphaFoldDB" id="A0A1S2N284"/>
<dbReference type="OrthoDB" id="9813719at2"/>
<gene>
    <name evidence="5" type="ORF">BK826_02710</name>
</gene>
<reference evidence="5 6" key="1">
    <citation type="submission" date="2016-10" db="EMBL/GenBank/DDBJ databases">
        <title>Draft genome sequence of strain LCT isolated from the Shenzhou X spacecraft of China.</title>
        <authorList>
            <person name="Huang B."/>
        </authorList>
    </citation>
    <scope>NUCLEOTIDE SEQUENCE [LARGE SCALE GENOMIC DNA]</scope>
    <source>
        <strain evidence="5 6">LCT-H5</strain>
    </source>
</reference>
<dbReference type="Gene3D" id="1.10.3290.10">
    <property type="entry name" value="Fido-like domain"/>
    <property type="match status" value="1"/>
</dbReference>